<dbReference type="OrthoDB" id="3863715at2759"/>
<organism evidence="2 3">
    <name type="scientific">Aureobasidium uvarum</name>
    <dbReference type="NCBI Taxonomy" id="2773716"/>
    <lineage>
        <taxon>Eukaryota</taxon>
        <taxon>Fungi</taxon>
        <taxon>Dikarya</taxon>
        <taxon>Ascomycota</taxon>
        <taxon>Pezizomycotina</taxon>
        <taxon>Dothideomycetes</taxon>
        <taxon>Dothideomycetidae</taxon>
        <taxon>Dothideales</taxon>
        <taxon>Saccotheciaceae</taxon>
        <taxon>Aureobasidium</taxon>
    </lineage>
</organism>
<keyword evidence="3" id="KW-1185">Reference proteome</keyword>
<name>A0A9N8KU43_9PEZI</name>
<evidence type="ECO:0000313" key="2">
    <source>
        <dbReference type="EMBL" id="CAD0112823.1"/>
    </source>
</evidence>
<feature type="compositionally biased region" description="Low complexity" evidence="1">
    <location>
        <begin position="191"/>
        <end position="204"/>
    </location>
</feature>
<dbReference type="Proteomes" id="UP000745764">
    <property type="component" value="Unassembled WGS sequence"/>
</dbReference>
<reference evidence="2" key="1">
    <citation type="submission" date="2020-06" db="EMBL/GenBank/DDBJ databases">
        <authorList>
            <person name="Onetto C."/>
        </authorList>
    </citation>
    <scope>NUCLEOTIDE SEQUENCE</scope>
</reference>
<proteinExistence type="predicted"/>
<dbReference type="EMBL" id="CAINUL010000015">
    <property type="protein sequence ID" value="CAD0112823.1"/>
    <property type="molecule type" value="Genomic_DNA"/>
</dbReference>
<gene>
    <name evidence="2" type="ORF">AWRI4620_LOCUS7078</name>
</gene>
<sequence length="243" mass="27520">MWQPGEDCNFWGKDLTETIKAMRMYHVAEGATFFRIAYAIHRLEAGFNICCACQGCKGNARIITPEFQPVNVFTRSGYPRDQAEHAVFLASSCCHEFTAFQWRRSRVEEGDLTSLYLLQQAHSNPILNQFTQLKAGITTRDLDLEYDAMLELERQRQAFDAEQKKFLDESRKLEYKEAALVNAEYDLQRAQSAAQAQAQASSQATKPPPDNNSDPSSGPHGGPPTGPPSYPPYWLARYRHMGF</sequence>
<accession>A0A9N8KU43</accession>
<feature type="compositionally biased region" description="Pro residues" evidence="1">
    <location>
        <begin position="221"/>
        <end position="231"/>
    </location>
</feature>
<comment type="caution">
    <text evidence="2">The sequence shown here is derived from an EMBL/GenBank/DDBJ whole genome shotgun (WGS) entry which is preliminary data.</text>
</comment>
<feature type="region of interest" description="Disordered" evidence="1">
    <location>
        <begin position="191"/>
        <end position="233"/>
    </location>
</feature>
<protein>
    <submittedName>
        <fullName evidence="2">Uncharacterized protein</fullName>
    </submittedName>
</protein>
<evidence type="ECO:0000313" key="3">
    <source>
        <dbReference type="Proteomes" id="UP000745764"/>
    </source>
</evidence>
<evidence type="ECO:0000256" key="1">
    <source>
        <dbReference type="SAM" id="MobiDB-lite"/>
    </source>
</evidence>
<dbReference type="AlphaFoldDB" id="A0A9N8KU43"/>